<dbReference type="Pfam" id="PF13531">
    <property type="entry name" value="SBP_bac_11"/>
    <property type="match status" value="1"/>
</dbReference>
<dbReference type="FunFam" id="3.40.190.10:FF:000035">
    <property type="entry name" value="Molybdate ABC transporter substrate-binding protein"/>
    <property type="match status" value="1"/>
</dbReference>
<evidence type="ECO:0000256" key="5">
    <source>
        <dbReference type="PIRSR" id="PIRSR004846-1"/>
    </source>
</evidence>
<comment type="caution">
    <text evidence="6">The sequence shown here is derived from an EMBL/GenBank/DDBJ whole genome shotgun (WGS) entry which is preliminary data.</text>
</comment>
<evidence type="ECO:0000256" key="3">
    <source>
        <dbReference type="ARBA" id="ARBA00022723"/>
    </source>
</evidence>
<dbReference type="PANTHER" id="PTHR30632:SF14">
    <property type="entry name" value="TUNGSTATE_MOLYBDATE_CHROMATE-BINDING PROTEIN MODA"/>
    <property type="match status" value="1"/>
</dbReference>
<keyword evidence="2 5" id="KW-0500">Molybdenum</keyword>
<keyword evidence="3 5" id="KW-0479">Metal-binding</keyword>
<gene>
    <name evidence="6" type="ORF">JCM21714_1276</name>
</gene>
<dbReference type="GO" id="GO:0030973">
    <property type="term" value="F:molybdate ion binding"/>
    <property type="evidence" value="ECO:0007669"/>
    <property type="project" value="InterPro"/>
</dbReference>
<feature type="binding site" evidence="5">
    <location>
        <position position="70"/>
    </location>
    <ligand>
        <name>molybdate</name>
        <dbReference type="ChEBI" id="CHEBI:36264"/>
    </ligand>
</feature>
<dbReference type="Proteomes" id="UP000019102">
    <property type="component" value="Unassembled WGS sequence"/>
</dbReference>
<keyword evidence="4" id="KW-0732">Signal</keyword>
<feature type="binding site" evidence="5">
    <location>
        <position position="181"/>
    </location>
    <ligand>
        <name>molybdate</name>
        <dbReference type="ChEBI" id="CHEBI:36264"/>
    </ligand>
</feature>
<dbReference type="AlphaFoldDB" id="W4VHJ2"/>
<dbReference type="CDD" id="cd13539">
    <property type="entry name" value="PBP2_AvModA"/>
    <property type="match status" value="1"/>
</dbReference>
<protein>
    <submittedName>
        <fullName evidence="6">Molybdenum ABC transporter</fullName>
    </submittedName>
</protein>
<dbReference type="SUPFAM" id="SSF53850">
    <property type="entry name" value="Periplasmic binding protein-like II"/>
    <property type="match status" value="1"/>
</dbReference>
<sequence>MNNSCSYLIIAFTLLCVLLINGCSTNESSVNNEVEIKVAAASDLALAFKEVGELFEQETGANVTFSFGSTGQLADQIENGAPFDVFASANVTFVDQLREKNLIIPETQTTYAFGRIGISTLSDSPPLSIETLEDLLKPEVKKVAIANPDHAPPYGLVAKQTLENAGLWDQLQSKLVYGRNISDTLVFIETGNAEAGIIALSLYQEDEVNFHIIDDEMHAPLEQSIAVINRTNEEELAKEFISFIKGPTGKPIMESYGFIIPEGK</sequence>
<evidence type="ECO:0000313" key="6">
    <source>
        <dbReference type="EMBL" id="GAE92288.1"/>
    </source>
</evidence>
<dbReference type="InterPro" id="IPR044084">
    <property type="entry name" value="AvModA-like_subst-bd"/>
</dbReference>
<dbReference type="PIRSF" id="PIRSF004846">
    <property type="entry name" value="ModA"/>
    <property type="match status" value="1"/>
</dbReference>
<organism evidence="6 7">
    <name type="scientific">Gracilibacillus boraciitolerans JCM 21714</name>
    <dbReference type="NCBI Taxonomy" id="1298598"/>
    <lineage>
        <taxon>Bacteria</taxon>
        <taxon>Bacillati</taxon>
        <taxon>Bacillota</taxon>
        <taxon>Bacilli</taxon>
        <taxon>Bacillales</taxon>
        <taxon>Bacillaceae</taxon>
        <taxon>Gracilibacillus</taxon>
    </lineage>
</organism>
<keyword evidence="7" id="KW-1185">Reference proteome</keyword>
<proteinExistence type="inferred from homology"/>
<dbReference type="OrthoDB" id="9785015at2"/>
<evidence type="ECO:0000256" key="4">
    <source>
        <dbReference type="ARBA" id="ARBA00022729"/>
    </source>
</evidence>
<dbReference type="GO" id="GO:0046872">
    <property type="term" value="F:metal ion binding"/>
    <property type="evidence" value="ECO:0007669"/>
    <property type="project" value="UniProtKB-KW"/>
</dbReference>
<dbReference type="EMBL" id="BAVS01000004">
    <property type="protein sequence ID" value="GAE92288.1"/>
    <property type="molecule type" value="Genomic_DNA"/>
</dbReference>
<dbReference type="PANTHER" id="PTHR30632">
    <property type="entry name" value="MOLYBDATE-BINDING PERIPLASMIC PROTEIN"/>
    <property type="match status" value="1"/>
</dbReference>
<evidence type="ECO:0000256" key="2">
    <source>
        <dbReference type="ARBA" id="ARBA00022505"/>
    </source>
</evidence>
<evidence type="ECO:0000313" key="7">
    <source>
        <dbReference type="Proteomes" id="UP000019102"/>
    </source>
</evidence>
<dbReference type="eggNOG" id="COG0725">
    <property type="taxonomic scope" value="Bacteria"/>
</dbReference>
<dbReference type="Gene3D" id="3.40.190.10">
    <property type="entry name" value="Periplasmic binding protein-like II"/>
    <property type="match status" value="2"/>
</dbReference>
<dbReference type="InterPro" id="IPR050682">
    <property type="entry name" value="ModA/WtpA"/>
</dbReference>
<dbReference type="InterPro" id="IPR005950">
    <property type="entry name" value="ModA"/>
</dbReference>
<reference evidence="6 7" key="1">
    <citation type="journal article" date="2014" name="Genome Announc.">
        <title>Draft Genome Sequence of the Boron-Tolerant and Moderately Halotolerant Bacterium Gracilibacillus boraciitolerans JCM 21714T.</title>
        <authorList>
            <person name="Ahmed I."/>
            <person name="Oshima K."/>
            <person name="Suda W."/>
            <person name="Kitamura K."/>
            <person name="Iida T."/>
            <person name="Ohmori Y."/>
            <person name="Fujiwara T."/>
            <person name="Hattori M."/>
            <person name="Ohkuma M."/>
        </authorList>
    </citation>
    <scope>NUCLEOTIDE SEQUENCE [LARGE SCALE GENOMIC DNA]</scope>
    <source>
        <strain evidence="6 7">JCM 21714</strain>
    </source>
</reference>
<accession>W4VHJ2</accession>
<dbReference type="NCBIfam" id="TIGR01256">
    <property type="entry name" value="modA"/>
    <property type="match status" value="1"/>
</dbReference>
<dbReference type="GO" id="GO:0015689">
    <property type="term" value="P:molybdate ion transport"/>
    <property type="evidence" value="ECO:0007669"/>
    <property type="project" value="InterPro"/>
</dbReference>
<comment type="similarity">
    <text evidence="1">Belongs to the bacterial solute-binding protein ModA family.</text>
</comment>
<name>W4VHJ2_9BACI</name>
<dbReference type="RefSeq" id="WP_052000393.1">
    <property type="nucleotide sequence ID" value="NZ_BAVS01000004.1"/>
</dbReference>
<dbReference type="STRING" id="1298598.JCM21714_1276"/>
<evidence type="ECO:0000256" key="1">
    <source>
        <dbReference type="ARBA" id="ARBA00009175"/>
    </source>
</evidence>
<dbReference type="GO" id="GO:1901359">
    <property type="term" value="F:tungstate binding"/>
    <property type="evidence" value="ECO:0007669"/>
    <property type="project" value="UniProtKB-ARBA"/>
</dbReference>